<protein>
    <submittedName>
        <fullName evidence="2">Piwi domain-containing protein</fullName>
    </submittedName>
</protein>
<dbReference type="WBParaSite" id="RSKR_0000303400.1">
    <property type="protein sequence ID" value="RSKR_0000303400.1"/>
    <property type="gene ID" value="RSKR_0000303400"/>
</dbReference>
<name>A0AC35TPS9_9BILA</name>
<evidence type="ECO:0000313" key="2">
    <source>
        <dbReference type="WBParaSite" id="RSKR_0000303400.1"/>
    </source>
</evidence>
<accession>A0AC35TPS9</accession>
<reference evidence="2" key="1">
    <citation type="submission" date="2016-11" db="UniProtKB">
        <authorList>
            <consortium name="WormBaseParasite"/>
        </authorList>
    </citation>
    <scope>IDENTIFICATION</scope>
    <source>
        <strain evidence="2">KR3021</strain>
    </source>
</reference>
<proteinExistence type="predicted"/>
<sequence>MPPTGPVTAPAPGPQFPDVENAFSSAVNDDIAAANFLRSLSIINEDTLLAPAVKPGTVGAAIKAKTNFFPLQRTIPADQCQFIQYDVEIVGIRAITFAPFTVNRRVLPDEVVKKKPDFFRVLRHVRHLKIWNIIESELIKRGACQPNTLVFDFDRTIYATKPLANLTANDGSSVLGLRGIQVADYPECDLVGVVAFNFNFQSVKAGTTKDLQQGGHYLEVLTRMSINKRPADFASYEKGKVYLMQPEQAKFTADDMPQLPEGKYLGIGFQQAIRAYSDTTNPDASGLAIVVDQKKTAFHGCEEVSSKYEKLLYNPRGGLKPFTGSTALMVINNLRGLVVYPKHMNGKTIIITGVSTQTARQKTFLLGERSISVYDYFYEKYQITLAYPDYPLIEFKTYKKETDKLEVNYMPMEQAYIADYQRVRQKAQTPDQIAAMIKACATVPAKRAKEIENILNYCGLSEDKYLEAAGFKPTTKMLTIPGRKLPGPNIVYFNNSTVKASTENGTFVPGKSDKFIKPAVLTNWAAYYFADQGKYALSEGKMWDFLGQFKKVCTSRGMEVADCYELKVVRPDPQSLKALFDYLKQANTEFAFFFSPTKVQDMHQLIKYNEIQSGIPTQDLRHKTASDVVDGRKIRTLENIIMKSNVKLGGFNYSISIKHANAELLHGDLLTIGVTSNINNLFMSDNVVTVGYSASSVGLPTEFVGDFLNMDLKRLGDPAFWKKVLDQTVQMYLETHGGNQPKEVLIYRLGSGGEGSFIKFARFDCSVIEHYMAANMPNTKFSFVVCEKKASIRFFKNVICGVKAAEQNITPGTVIDSCITSDMFEFWLTSHMAIQGSANTAHYVVIRNDTDLTSDSIQAITNALAYGYQIVGSPVSIPAPLYIADQYCERGKNLLAAFREMERREPFDIDLDNLNFHSAPNFLKYKRTNA</sequence>
<organism evidence="1 2">
    <name type="scientific">Rhabditophanes sp. KR3021</name>
    <dbReference type="NCBI Taxonomy" id="114890"/>
    <lineage>
        <taxon>Eukaryota</taxon>
        <taxon>Metazoa</taxon>
        <taxon>Ecdysozoa</taxon>
        <taxon>Nematoda</taxon>
        <taxon>Chromadorea</taxon>
        <taxon>Rhabditida</taxon>
        <taxon>Tylenchina</taxon>
        <taxon>Panagrolaimomorpha</taxon>
        <taxon>Strongyloidoidea</taxon>
        <taxon>Alloionematidae</taxon>
        <taxon>Rhabditophanes</taxon>
    </lineage>
</organism>
<dbReference type="Proteomes" id="UP000095286">
    <property type="component" value="Unplaced"/>
</dbReference>
<evidence type="ECO:0000313" key="1">
    <source>
        <dbReference type="Proteomes" id="UP000095286"/>
    </source>
</evidence>